<name>A0A329TRL6_9FIRM</name>
<evidence type="ECO:0000256" key="3">
    <source>
        <dbReference type="ARBA" id="ARBA00022448"/>
    </source>
</evidence>
<dbReference type="Proteomes" id="UP000250583">
    <property type="component" value="Unassembled WGS sequence"/>
</dbReference>
<proteinExistence type="inferred from homology"/>
<evidence type="ECO:0000256" key="8">
    <source>
        <dbReference type="ARBA" id="ARBA00023136"/>
    </source>
</evidence>
<reference evidence="12 13" key="1">
    <citation type="submission" date="2018-02" db="EMBL/GenBank/DDBJ databases">
        <title>Complete genome sequencing of Faecalibacterium prausnitzii strains isolated from the human gut.</title>
        <authorList>
            <person name="Fitzgerald B.C."/>
            <person name="Shkoporov A.N."/>
            <person name="Ross P.R."/>
            <person name="Hill C."/>
        </authorList>
    </citation>
    <scope>NUCLEOTIDE SEQUENCE [LARGE SCALE GENOMIC DNA]</scope>
    <source>
        <strain evidence="11 12">APC923/61-1</strain>
        <strain evidence="10 13">APC942/8-14-2</strain>
    </source>
</reference>
<dbReference type="InterPro" id="IPR001463">
    <property type="entry name" value="Na/Ala_symport"/>
</dbReference>
<dbReference type="AlphaFoldDB" id="A0A329TRL6"/>
<dbReference type="GO" id="GO:0005886">
    <property type="term" value="C:plasma membrane"/>
    <property type="evidence" value="ECO:0007669"/>
    <property type="project" value="UniProtKB-SubCell"/>
</dbReference>
<keyword evidence="7 9" id="KW-1133">Transmembrane helix</keyword>
<feature type="transmembrane region" description="Helical" evidence="9">
    <location>
        <begin position="151"/>
        <end position="173"/>
    </location>
</feature>
<evidence type="ECO:0000313" key="13">
    <source>
        <dbReference type="Proteomes" id="UP000251634"/>
    </source>
</evidence>
<feature type="transmembrane region" description="Helical" evidence="9">
    <location>
        <begin position="258"/>
        <end position="280"/>
    </location>
</feature>
<comment type="similarity">
    <text evidence="2 9">Belongs to the alanine or glycine:cation symporter (AGCS) (TC 2.A.25) family.</text>
</comment>
<protein>
    <submittedName>
        <fullName evidence="10">Sodium:alanine symporter family protein</fullName>
    </submittedName>
</protein>
<evidence type="ECO:0000256" key="6">
    <source>
        <dbReference type="ARBA" id="ARBA00022847"/>
    </source>
</evidence>
<evidence type="ECO:0000256" key="7">
    <source>
        <dbReference type="ARBA" id="ARBA00022989"/>
    </source>
</evidence>
<evidence type="ECO:0000313" key="12">
    <source>
        <dbReference type="Proteomes" id="UP000250583"/>
    </source>
</evidence>
<keyword evidence="4 9" id="KW-1003">Cell membrane</keyword>
<evidence type="ECO:0000256" key="9">
    <source>
        <dbReference type="RuleBase" id="RU363064"/>
    </source>
</evidence>
<organism evidence="10 13">
    <name type="scientific">Faecalibacterium prausnitzii</name>
    <dbReference type="NCBI Taxonomy" id="853"/>
    <lineage>
        <taxon>Bacteria</taxon>
        <taxon>Bacillati</taxon>
        <taxon>Bacillota</taxon>
        <taxon>Clostridia</taxon>
        <taxon>Eubacteriales</taxon>
        <taxon>Oscillospiraceae</taxon>
        <taxon>Faecalibacterium</taxon>
    </lineage>
</organism>
<dbReference type="FunFam" id="1.20.1740.10:FF:000004">
    <property type="entry name" value="Sodium:alanine symporter family protein"/>
    <property type="match status" value="1"/>
</dbReference>
<dbReference type="PANTHER" id="PTHR30330:SF3">
    <property type="entry name" value="TRANSCRIPTIONAL REGULATOR, LRP FAMILY"/>
    <property type="match status" value="1"/>
</dbReference>
<keyword evidence="3 9" id="KW-0813">Transport</keyword>
<dbReference type="RefSeq" id="WP_022257565.1">
    <property type="nucleotide sequence ID" value="NZ_PRKZ01000001.1"/>
</dbReference>
<evidence type="ECO:0000313" key="11">
    <source>
        <dbReference type="EMBL" id="RAW61639.1"/>
    </source>
</evidence>
<accession>A0A329TRL6</accession>
<evidence type="ECO:0000256" key="4">
    <source>
        <dbReference type="ARBA" id="ARBA00022475"/>
    </source>
</evidence>
<dbReference type="NCBIfam" id="TIGR00835">
    <property type="entry name" value="agcS"/>
    <property type="match status" value="1"/>
</dbReference>
<dbReference type="PRINTS" id="PR00175">
    <property type="entry name" value="NAALASMPORT"/>
</dbReference>
<gene>
    <name evidence="11" type="ORF">C4N22_02915</name>
    <name evidence="10" type="ORF">C4N25_00535</name>
</gene>
<dbReference type="GO" id="GO:0005283">
    <property type="term" value="F:amino acid:sodium symporter activity"/>
    <property type="evidence" value="ECO:0007669"/>
    <property type="project" value="InterPro"/>
</dbReference>
<feature type="transmembrane region" description="Helical" evidence="9">
    <location>
        <begin position="318"/>
        <end position="345"/>
    </location>
</feature>
<evidence type="ECO:0000256" key="2">
    <source>
        <dbReference type="ARBA" id="ARBA00009261"/>
    </source>
</evidence>
<dbReference type="PANTHER" id="PTHR30330">
    <property type="entry name" value="AGSS FAMILY TRANSPORTER, SODIUM-ALANINE"/>
    <property type="match status" value="1"/>
</dbReference>
<evidence type="ECO:0000256" key="5">
    <source>
        <dbReference type="ARBA" id="ARBA00022692"/>
    </source>
</evidence>
<keyword evidence="6 9" id="KW-0769">Symport</keyword>
<dbReference type="EMBL" id="PRKZ01000001">
    <property type="protein sequence ID" value="RAW51934.1"/>
    <property type="molecule type" value="Genomic_DNA"/>
</dbReference>
<dbReference type="Pfam" id="PF01235">
    <property type="entry name" value="Na_Ala_symp"/>
    <property type="match status" value="1"/>
</dbReference>
<sequence length="465" mass="49016">MIETIAAVNQAVNSFIWGIPAMVCIIGVGLLLSVRTGFLQIRKFPYAIRTTIGRMFRKKDASDGTMTPFQAVCTALAATVGTGNIAGVAGAIAIGGPGAVFWMWCSALLGMCTKFSEVTLAVHFRERNKNGELVGGPMYYIKNGLGQRWQFLAVLYSLFGVLTVFGTGNATQVNTIVTAIDSAVLAYNTSVKSFLPTLNLIVGVVVAMLVAMVLLGGIKRIGSVTEKLVPFMALFYVVLAVGVVVLNVQRLPYVLESIIAGAFNPRAFTGGAIGSVFLSVQKGVSRGIFSNEAGLGTGSIAHACADTRKPVKQGMFGIFEVFADTIVICTLTAMVILCSGVPVGYGAAAGAELTIAGFTATYGGWSSIFTAMALCCFAFSTIIGWGLYGSRCAEFLFRTDKVVGPFLVLYSFVSIVGATMDLGLLWNIADTFNGLMSIPNLIALLLLSGTVAKLVKEFFAGEGAR</sequence>
<evidence type="ECO:0000313" key="10">
    <source>
        <dbReference type="EMBL" id="RAW51934.1"/>
    </source>
</evidence>
<dbReference type="OrthoDB" id="9804874at2"/>
<feature type="transmembrane region" description="Helical" evidence="9">
    <location>
        <begin position="365"/>
        <end position="387"/>
    </location>
</feature>
<evidence type="ECO:0000256" key="1">
    <source>
        <dbReference type="ARBA" id="ARBA00004651"/>
    </source>
</evidence>
<dbReference type="EMBL" id="PRLE01000001">
    <property type="protein sequence ID" value="RAW61639.1"/>
    <property type="molecule type" value="Genomic_DNA"/>
</dbReference>
<dbReference type="Gene3D" id="1.20.1740.10">
    <property type="entry name" value="Amino acid/polyamine transporter I"/>
    <property type="match status" value="1"/>
</dbReference>
<dbReference type="Proteomes" id="UP000251634">
    <property type="component" value="Unassembled WGS sequence"/>
</dbReference>
<feature type="transmembrane region" description="Helical" evidence="9">
    <location>
        <begin position="15"/>
        <end position="34"/>
    </location>
</feature>
<feature type="transmembrane region" description="Helical" evidence="9">
    <location>
        <begin position="228"/>
        <end position="246"/>
    </location>
</feature>
<feature type="transmembrane region" description="Helical" evidence="9">
    <location>
        <begin position="407"/>
        <end position="429"/>
    </location>
</feature>
<comment type="subcellular location">
    <subcellularLocation>
        <location evidence="1 9">Cell membrane</location>
        <topology evidence="1 9">Multi-pass membrane protein</topology>
    </subcellularLocation>
</comment>
<feature type="transmembrane region" description="Helical" evidence="9">
    <location>
        <begin position="193"/>
        <end position="216"/>
    </location>
</feature>
<keyword evidence="5 9" id="KW-0812">Transmembrane</keyword>
<feature type="transmembrane region" description="Helical" evidence="9">
    <location>
        <begin position="435"/>
        <end position="455"/>
    </location>
</feature>
<comment type="caution">
    <text evidence="10">The sequence shown here is derived from an EMBL/GenBank/DDBJ whole genome shotgun (WGS) entry which is preliminary data.</text>
</comment>
<keyword evidence="8 9" id="KW-0472">Membrane</keyword>